<dbReference type="Proteomes" id="UP001149165">
    <property type="component" value="Unassembled WGS sequence"/>
</dbReference>
<protein>
    <submittedName>
        <fullName evidence="1">Uncharacterized protein</fullName>
    </submittedName>
</protein>
<gene>
    <name evidence="1" type="ORF">N7456_009531</name>
</gene>
<reference evidence="1" key="2">
    <citation type="journal article" date="2023" name="IMA Fungus">
        <title>Comparative genomic study of the Penicillium genus elucidates a diverse pangenome and 15 lateral gene transfer events.</title>
        <authorList>
            <person name="Petersen C."/>
            <person name="Sorensen T."/>
            <person name="Nielsen M.R."/>
            <person name="Sondergaard T.E."/>
            <person name="Sorensen J.L."/>
            <person name="Fitzpatrick D.A."/>
            <person name="Frisvad J.C."/>
            <person name="Nielsen K.L."/>
        </authorList>
    </citation>
    <scope>NUCLEOTIDE SEQUENCE</scope>
    <source>
        <strain evidence="1">IBT 30069</strain>
    </source>
</reference>
<evidence type="ECO:0000313" key="2">
    <source>
        <dbReference type="Proteomes" id="UP001149165"/>
    </source>
</evidence>
<dbReference type="OrthoDB" id="4369688at2759"/>
<evidence type="ECO:0000313" key="1">
    <source>
        <dbReference type="EMBL" id="KAJ5093670.1"/>
    </source>
</evidence>
<organism evidence="1 2">
    <name type="scientific">Penicillium angulare</name>
    <dbReference type="NCBI Taxonomy" id="116970"/>
    <lineage>
        <taxon>Eukaryota</taxon>
        <taxon>Fungi</taxon>
        <taxon>Dikarya</taxon>
        <taxon>Ascomycota</taxon>
        <taxon>Pezizomycotina</taxon>
        <taxon>Eurotiomycetes</taxon>
        <taxon>Eurotiomycetidae</taxon>
        <taxon>Eurotiales</taxon>
        <taxon>Aspergillaceae</taxon>
        <taxon>Penicillium</taxon>
    </lineage>
</organism>
<keyword evidence="2" id="KW-1185">Reference proteome</keyword>
<comment type="caution">
    <text evidence="1">The sequence shown here is derived from an EMBL/GenBank/DDBJ whole genome shotgun (WGS) entry which is preliminary data.</text>
</comment>
<dbReference type="EMBL" id="JAPQKH010000006">
    <property type="protein sequence ID" value="KAJ5093670.1"/>
    <property type="molecule type" value="Genomic_DNA"/>
</dbReference>
<sequence length="148" mass="16611">MSFPSTTTDLAAFQGWWWGNSTSTATEILCPTPQTVYSSGTWLDCVSSGVSVVPTTCASGILEYSDDTDTTCVSPASCFTMTVAQTDPIVSPSKRYMCARDDWIYDTIYRNYYIPSSPTYTNSSYKINYILNHYVRDNHSHSYILIRL</sequence>
<proteinExistence type="predicted"/>
<reference evidence="1" key="1">
    <citation type="submission" date="2022-11" db="EMBL/GenBank/DDBJ databases">
        <authorList>
            <person name="Petersen C."/>
        </authorList>
    </citation>
    <scope>NUCLEOTIDE SEQUENCE</scope>
    <source>
        <strain evidence="1">IBT 30069</strain>
    </source>
</reference>
<dbReference type="AlphaFoldDB" id="A0A9W9F528"/>
<accession>A0A9W9F528</accession>
<name>A0A9W9F528_9EURO</name>